<evidence type="ECO:0000313" key="2">
    <source>
        <dbReference type="Proteomes" id="UP000663833"/>
    </source>
</evidence>
<dbReference type="InterPro" id="IPR032675">
    <property type="entry name" value="LRR_dom_sf"/>
</dbReference>
<dbReference type="AlphaFoldDB" id="A0A817SBQ5"/>
<comment type="caution">
    <text evidence="1">The sequence shown here is derived from an EMBL/GenBank/DDBJ whole genome shotgun (WGS) entry which is preliminary data.</text>
</comment>
<dbReference type="EMBL" id="CAJNYD010000585">
    <property type="protein sequence ID" value="CAF3276921.1"/>
    <property type="molecule type" value="Genomic_DNA"/>
</dbReference>
<reference evidence="1" key="1">
    <citation type="submission" date="2021-02" db="EMBL/GenBank/DDBJ databases">
        <authorList>
            <person name="Nowell W R."/>
        </authorList>
    </citation>
    <scope>NUCLEOTIDE SEQUENCE</scope>
</reference>
<protein>
    <submittedName>
        <fullName evidence="1">Uncharacterized protein</fullName>
    </submittedName>
</protein>
<gene>
    <name evidence="1" type="ORF">LUA448_LOCUS6293</name>
</gene>
<name>A0A817SBQ5_9BILA</name>
<evidence type="ECO:0000313" key="1">
    <source>
        <dbReference type="EMBL" id="CAF3276921.1"/>
    </source>
</evidence>
<accession>A0A817SBQ5</accession>
<dbReference type="Proteomes" id="UP000663833">
    <property type="component" value="Unassembled WGS sequence"/>
</dbReference>
<dbReference type="Gene3D" id="3.80.10.10">
    <property type="entry name" value="Ribonuclease Inhibitor"/>
    <property type="match status" value="1"/>
</dbReference>
<organism evidence="1 2">
    <name type="scientific">Rotaria socialis</name>
    <dbReference type="NCBI Taxonomy" id="392032"/>
    <lineage>
        <taxon>Eukaryota</taxon>
        <taxon>Metazoa</taxon>
        <taxon>Spiralia</taxon>
        <taxon>Gnathifera</taxon>
        <taxon>Rotifera</taxon>
        <taxon>Eurotatoria</taxon>
        <taxon>Bdelloidea</taxon>
        <taxon>Philodinida</taxon>
        <taxon>Philodinidae</taxon>
        <taxon>Rotaria</taxon>
    </lineage>
</organism>
<sequence>MHHSTSILSLKCYDTIRDRSSIISLLFQRHNFINLQSCQFISVNPSAELDNVIKQVESLNRLVSFSIIQPSTVNTNEKNQSDITRTVFMSKSSSLRSVMLRYNYAYLDLSTYTSIAPNLISLDLLISGSPNTVSVYSILPILRVCHRIRYLHTIIKHEIPSENNNVNISIQEAFINENDLPISPQVTSFDLSIFTTCDTRSIAYILRCLPNLLHFKFFHESPEVVCPSSYDLVNGYTWQYMFEMHVPFLSKFDFHISILKEHPNLDLDVVVNSFQYFVQKYPEWQMVIDRWGPDAKNPLEYVMLRTIGYHQYKRNLQINIPLINYELFETRSTRTTTTTTNDHYLYYSDIKILKLNMTKITPKTARSFPLFQHINSLVIDMRTKHSSWNKSLSFVNWVQSNDNDDEQQYVAYLSNIVHLPNVTKINFEANVDPSGSADIKFILQACPNVIDLKISPLYLYLAAIIDNPSLISIFKQIKILNLITRHSNVCSDLVSNLVKRFPSLTHMEVRVASFNYFESAIDILLSHQQNLSYLNIGHSTPAIFNQPFSRSHIIDKRCQAFGFNTIDEHKGNFKLLWILISPPTYATNMWMFNMGRIQKKISRILNSKPIDVCKSYRARLCSQEDFSFKLNDYENHILHIHGNQDFVVPIESIKRPLKHTLIVNTNDHDLEEPDILQERTIKAVEFICRNE</sequence>
<dbReference type="SUPFAM" id="SSF52047">
    <property type="entry name" value="RNI-like"/>
    <property type="match status" value="1"/>
</dbReference>
<proteinExistence type="predicted"/>